<reference evidence="2 3" key="1">
    <citation type="submission" date="2024-04" db="EMBL/GenBank/DDBJ databases">
        <title>Phyllosticta paracitricarpa is synonymous to the EU quarantine fungus P. citricarpa based on phylogenomic analyses.</title>
        <authorList>
            <consortium name="Lawrence Berkeley National Laboratory"/>
            <person name="Van Ingen-Buijs V.A."/>
            <person name="Van Westerhoven A.C."/>
            <person name="Haridas S."/>
            <person name="Skiadas P."/>
            <person name="Martin F."/>
            <person name="Groenewald J.Z."/>
            <person name="Crous P.W."/>
            <person name="Seidl M.F."/>
        </authorList>
    </citation>
    <scope>NUCLEOTIDE SEQUENCE [LARGE SCALE GENOMIC DNA]</scope>
    <source>
        <strain evidence="2 3">CBS 123374</strain>
    </source>
</reference>
<dbReference type="SUPFAM" id="SSF50978">
    <property type="entry name" value="WD40 repeat-like"/>
    <property type="match status" value="1"/>
</dbReference>
<feature type="compositionally biased region" description="Acidic residues" evidence="1">
    <location>
        <begin position="114"/>
        <end position="127"/>
    </location>
</feature>
<name>A0ABR1YDP3_9PEZI</name>
<feature type="compositionally biased region" description="Acidic residues" evidence="1">
    <location>
        <begin position="242"/>
        <end position="260"/>
    </location>
</feature>
<evidence type="ECO:0000313" key="3">
    <source>
        <dbReference type="Proteomes" id="UP001492380"/>
    </source>
</evidence>
<protein>
    <recommendedName>
        <fullName evidence="4">Nucleoporin NUP37</fullName>
    </recommendedName>
</protein>
<evidence type="ECO:0000256" key="1">
    <source>
        <dbReference type="SAM" id="MobiDB-lite"/>
    </source>
</evidence>
<organism evidence="2 3">
    <name type="scientific">Phyllosticta capitalensis</name>
    <dbReference type="NCBI Taxonomy" id="121624"/>
    <lineage>
        <taxon>Eukaryota</taxon>
        <taxon>Fungi</taxon>
        <taxon>Dikarya</taxon>
        <taxon>Ascomycota</taxon>
        <taxon>Pezizomycotina</taxon>
        <taxon>Dothideomycetes</taxon>
        <taxon>Dothideomycetes incertae sedis</taxon>
        <taxon>Botryosphaeriales</taxon>
        <taxon>Phyllostictaceae</taxon>
        <taxon>Phyllosticta</taxon>
    </lineage>
</organism>
<feature type="region of interest" description="Disordered" evidence="1">
    <location>
        <begin position="100"/>
        <end position="128"/>
    </location>
</feature>
<dbReference type="Gene3D" id="2.130.10.10">
    <property type="entry name" value="YVTN repeat-like/Quinoprotein amine dehydrogenase"/>
    <property type="match status" value="1"/>
</dbReference>
<evidence type="ECO:0008006" key="4">
    <source>
        <dbReference type="Google" id="ProtNLM"/>
    </source>
</evidence>
<accession>A0ABR1YDP3</accession>
<comment type="caution">
    <text evidence="2">The sequence shown here is derived from an EMBL/GenBank/DDBJ whole genome shotgun (WGS) entry which is preliminary data.</text>
</comment>
<dbReference type="Proteomes" id="UP001492380">
    <property type="component" value="Unassembled WGS sequence"/>
</dbReference>
<proteinExistence type="predicted"/>
<sequence length="694" mass="75117">MASRRFSGALSRPPVPLNLLTRLTSYDLQHRVNVAKIYPRTAPNGSTVLVYGHTNGIHIVWRGGRALKQKAVVKDDSKPKVNGTNGTSSDVVMIDLISDDESPAQAPPPPMAQDDAEFESEEDEASELEPYPHVVQQLDIPLGTEVLSVALPHLPQLPSYNSVDGIPPIFNDKIVVSVACADTSVRVITLPLTPPSDARKATDRSKTPAPYGEQILRIEGQHGHTAIPSGITMTWTPNEADSLPEDVDMDDDEDAEDDESEPRPRKRISMGDIKGWDLVVASHSIEVTGVLHIFRIAIVSKDDQFSLTTKPVFPYQTQYLPAPATHVSFTPSRFPSRRHLHLLIADSKGFVKIYNPLAAQRARPRSSRPGMAQPKRLGAWVASFSTSFAVAKDQPNHPGLAQRKRILDAKWASDGRSIVALLADGEWGVWDVDGSGPGSSRSASSKTLNFALRGWISSFEHKSTTSAPIVPSKTGSKGLALAPMTPNTRRTREESLFQGPASSSTSDIPRGGISIASSINKSSGQSEDAVVMWYGDEVFRIPNFQQFWQRNSSSGNTIGSLYGPGLTRVENITLNNEPINGIDQFTRVGAAARMGVPRDLLITGSTRLLFVIHATPQAKTGGGLFSNVDPAERNVDNELLKRGELDLGGMDRILNGMSGEAASDNRNPMFRLGNKPAVAASTRRVGFAGLGSSR</sequence>
<dbReference type="InterPro" id="IPR036322">
    <property type="entry name" value="WD40_repeat_dom_sf"/>
</dbReference>
<dbReference type="EMBL" id="JBBWRZ010000011">
    <property type="protein sequence ID" value="KAK8226189.1"/>
    <property type="molecule type" value="Genomic_DNA"/>
</dbReference>
<feature type="region of interest" description="Disordered" evidence="1">
    <location>
        <begin position="466"/>
        <end position="510"/>
    </location>
</feature>
<feature type="region of interest" description="Disordered" evidence="1">
    <location>
        <begin position="227"/>
        <end position="268"/>
    </location>
</feature>
<evidence type="ECO:0000313" key="2">
    <source>
        <dbReference type="EMBL" id="KAK8226189.1"/>
    </source>
</evidence>
<keyword evidence="3" id="KW-1185">Reference proteome</keyword>
<dbReference type="InterPro" id="IPR015943">
    <property type="entry name" value="WD40/YVTN_repeat-like_dom_sf"/>
</dbReference>
<gene>
    <name evidence="2" type="ORF">HDK90DRAFT_420831</name>
</gene>